<evidence type="ECO:0000313" key="2">
    <source>
        <dbReference type="EMBL" id="KFI19044.1"/>
    </source>
</evidence>
<feature type="domain" description="HTH marR-type" evidence="1">
    <location>
        <begin position="4"/>
        <end position="109"/>
    </location>
</feature>
<dbReference type="GO" id="GO:0003700">
    <property type="term" value="F:DNA-binding transcription factor activity"/>
    <property type="evidence" value="ECO:0007669"/>
    <property type="project" value="InterPro"/>
</dbReference>
<dbReference type="CDD" id="cd00090">
    <property type="entry name" value="HTH_ARSR"/>
    <property type="match status" value="1"/>
</dbReference>
<dbReference type="GO" id="GO:0003677">
    <property type="term" value="F:DNA binding"/>
    <property type="evidence" value="ECO:0007669"/>
    <property type="project" value="UniProtKB-KW"/>
</dbReference>
<keyword evidence="2" id="KW-0238">DNA-binding</keyword>
<dbReference type="HOGENOM" id="CLU_078469_0_0_6"/>
<name>A0A0E2Z0L1_9GAMM</name>
<dbReference type="Gene3D" id="1.10.10.10">
    <property type="entry name" value="Winged helix-like DNA-binding domain superfamily/Winged helix DNA-binding domain"/>
    <property type="match status" value="1"/>
</dbReference>
<accession>A0A0E2Z0L1</accession>
<dbReference type="Pfam" id="PF13412">
    <property type="entry name" value="HTH_24"/>
    <property type="match status" value="1"/>
</dbReference>
<dbReference type="SUPFAM" id="SSF46785">
    <property type="entry name" value="Winged helix' DNA-binding domain"/>
    <property type="match status" value="1"/>
</dbReference>
<dbReference type="OrthoDB" id="7593619at2"/>
<reference evidence="2 3" key="1">
    <citation type="submission" date="2014-07" db="EMBL/GenBank/DDBJ databases">
        <title>Comparative analysis of Nitrosococcus oceani genome inventories of strains from Pacific and Atlantic gyres.</title>
        <authorList>
            <person name="Lim C.K."/>
            <person name="Wang L."/>
            <person name="Sayavedra-Soto L.A."/>
            <person name="Klotz M.G."/>
        </authorList>
    </citation>
    <scope>NUCLEOTIDE SEQUENCE [LARGE SCALE GENOMIC DNA]</scope>
    <source>
        <strain evidence="2 3">C-27</strain>
    </source>
</reference>
<sequence length="235" mass="26773">MRPTATLLESLPETQGEILRYLKAQGSTTLAGLADRLNLTREAVRQHLATLQEEGWIQRVGRLKSLSQGRPAAVFALTPAGDHLFPKFYDSLSLEFLDTLADNFGEEAVRTLLAALTDKQVARWETKLRGLSLPERIEALTGIYFEQDPYTHVEQDERGYLLVERNCPYLNLALQRPQLCSVTLATLSRLLGVRVRREAKFQEGDRHCAFRVLADQPLEPDYRFSFETESPFHRD</sequence>
<dbReference type="AlphaFoldDB" id="A0A0E2Z0L1"/>
<gene>
    <name evidence="2" type="ORF">IB75_10975</name>
</gene>
<organism evidence="2 3">
    <name type="scientific">Nitrosococcus oceani C-27</name>
    <dbReference type="NCBI Taxonomy" id="314279"/>
    <lineage>
        <taxon>Bacteria</taxon>
        <taxon>Pseudomonadati</taxon>
        <taxon>Pseudomonadota</taxon>
        <taxon>Gammaproteobacteria</taxon>
        <taxon>Chromatiales</taxon>
        <taxon>Chromatiaceae</taxon>
        <taxon>Nitrosococcus</taxon>
    </lineage>
</organism>
<dbReference type="SMART" id="SM00347">
    <property type="entry name" value="HTH_MARR"/>
    <property type="match status" value="1"/>
</dbReference>
<dbReference type="InterPro" id="IPR036390">
    <property type="entry name" value="WH_DNA-bd_sf"/>
</dbReference>
<protein>
    <submittedName>
        <fullName evidence="2">DNA-binding protein</fullName>
    </submittedName>
</protein>
<dbReference type="EMBL" id="JPGN01000064">
    <property type="protein sequence ID" value="KFI19044.1"/>
    <property type="molecule type" value="Genomic_DNA"/>
</dbReference>
<proteinExistence type="predicted"/>
<dbReference type="InterPro" id="IPR000835">
    <property type="entry name" value="HTH_MarR-typ"/>
</dbReference>
<comment type="caution">
    <text evidence="2">The sequence shown here is derived from an EMBL/GenBank/DDBJ whole genome shotgun (WGS) entry which is preliminary data.</text>
</comment>
<evidence type="ECO:0000313" key="3">
    <source>
        <dbReference type="Proteomes" id="UP000028839"/>
    </source>
</evidence>
<dbReference type="InterPro" id="IPR011991">
    <property type="entry name" value="ArsR-like_HTH"/>
</dbReference>
<dbReference type="InterPro" id="IPR036388">
    <property type="entry name" value="WH-like_DNA-bd_sf"/>
</dbReference>
<evidence type="ECO:0000259" key="1">
    <source>
        <dbReference type="SMART" id="SM00347"/>
    </source>
</evidence>
<dbReference type="Proteomes" id="UP000028839">
    <property type="component" value="Unassembled WGS sequence"/>
</dbReference>